<evidence type="ECO:0000313" key="1">
    <source>
        <dbReference type="EMBL" id="HIU48198.1"/>
    </source>
</evidence>
<organism evidence="1 2">
    <name type="scientific">Candidatus Avimonoglobus intestinipullorum</name>
    <dbReference type="NCBI Taxonomy" id="2840699"/>
    <lineage>
        <taxon>Bacteria</taxon>
        <taxon>Bacillati</taxon>
        <taxon>Bacillota</taxon>
        <taxon>Clostridia</taxon>
        <taxon>Eubacteriales</taxon>
        <taxon>Candidatus Avimonoglobus</taxon>
    </lineage>
</organism>
<reference evidence="1" key="2">
    <citation type="journal article" date="2021" name="PeerJ">
        <title>Extensive microbial diversity within the chicken gut microbiome revealed by metagenomics and culture.</title>
        <authorList>
            <person name="Gilroy R."/>
            <person name="Ravi A."/>
            <person name="Getino M."/>
            <person name="Pursley I."/>
            <person name="Horton D.L."/>
            <person name="Alikhan N.F."/>
            <person name="Baker D."/>
            <person name="Gharbi K."/>
            <person name="Hall N."/>
            <person name="Watson M."/>
            <person name="Adriaenssens E.M."/>
            <person name="Foster-Nyarko E."/>
            <person name="Jarju S."/>
            <person name="Secka A."/>
            <person name="Antonio M."/>
            <person name="Oren A."/>
            <person name="Chaudhuri R.R."/>
            <person name="La Ragione R."/>
            <person name="Hildebrand F."/>
            <person name="Pallen M.J."/>
        </authorList>
    </citation>
    <scope>NUCLEOTIDE SEQUENCE</scope>
    <source>
        <strain evidence="1">ChiSjej4B22-9803</strain>
    </source>
</reference>
<comment type="caution">
    <text evidence="1">The sequence shown here is derived from an EMBL/GenBank/DDBJ whole genome shotgun (WGS) entry which is preliminary data.</text>
</comment>
<dbReference type="SUPFAM" id="SSF53850">
    <property type="entry name" value="Periplasmic binding protein-like II"/>
    <property type="match status" value="1"/>
</dbReference>
<reference evidence="1" key="1">
    <citation type="submission" date="2020-10" db="EMBL/GenBank/DDBJ databases">
        <authorList>
            <person name="Gilroy R."/>
        </authorList>
    </citation>
    <scope>NUCLEOTIDE SEQUENCE</scope>
    <source>
        <strain evidence="1">ChiSjej4B22-9803</strain>
    </source>
</reference>
<proteinExistence type="predicted"/>
<sequence length="69" mass="7402">EIQAYGFGASYYDKLATMIASKEIPDVMFINDVSNWEPLAKQGVLEQELAGCGGDHRGAGNVGRIRGSV</sequence>
<evidence type="ECO:0000313" key="2">
    <source>
        <dbReference type="Proteomes" id="UP000824111"/>
    </source>
</evidence>
<dbReference type="Gene3D" id="3.40.190.10">
    <property type="entry name" value="Periplasmic binding protein-like II"/>
    <property type="match status" value="1"/>
</dbReference>
<dbReference type="Proteomes" id="UP000824111">
    <property type="component" value="Unassembled WGS sequence"/>
</dbReference>
<accession>A0A9D1LUA9</accession>
<name>A0A9D1LUA9_9FIRM</name>
<dbReference type="EMBL" id="DVND01000061">
    <property type="protein sequence ID" value="HIU48198.1"/>
    <property type="molecule type" value="Genomic_DNA"/>
</dbReference>
<protein>
    <submittedName>
        <fullName evidence="1">Uncharacterized protein</fullName>
    </submittedName>
</protein>
<gene>
    <name evidence="1" type="ORF">IAB04_02415</name>
</gene>
<feature type="non-terminal residue" evidence="1">
    <location>
        <position position="1"/>
    </location>
</feature>
<dbReference type="AlphaFoldDB" id="A0A9D1LUA9"/>